<reference evidence="2 3" key="1">
    <citation type="journal article" date="2021" name="J. Hered.">
        <title>A chromosome-level genome assembly of the parasitoid wasp, Cotesia glomerata (Hymenoptera: Braconidae).</title>
        <authorList>
            <person name="Pinto B.J."/>
            <person name="Weis J.J."/>
            <person name="Gamble T."/>
            <person name="Ode P.J."/>
            <person name="Paul R."/>
            <person name="Zaspel J.M."/>
        </authorList>
    </citation>
    <scope>NUCLEOTIDE SEQUENCE [LARGE SCALE GENOMIC DNA]</scope>
    <source>
        <strain evidence="2">CgM1</strain>
    </source>
</reference>
<feature type="region of interest" description="Disordered" evidence="1">
    <location>
        <begin position="519"/>
        <end position="650"/>
    </location>
</feature>
<gene>
    <name evidence="2" type="ORF">KQX54_014261</name>
</gene>
<feature type="region of interest" description="Disordered" evidence="1">
    <location>
        <begin position="1405"/>
        <end position="1639"/>
    </location>
</feature>
<evidence type="ECO:0000313" key="2">
    <source>
        <dbReference type="EMBL" id="KAH0554978.1"/>
    </source>
</evidence>
<feature type="compositionally biased region" description="Low complexity" evidence="1">
    <location>
        <begin position="1563"/>
        <end position="1586"/>
    </location>
</feature>
<feature type="compositionally biased region" description="Basic and acidic residues" evidence="1">
    <location>
        <begin position="1411"/>
        <end position="1428"/>
    </location>
</feature>
<keyword evidence="3" id="KW-1185">Reference proteome</keyword>
<sequence>MNAIIDFNGFYNSGNEYVIKEYSIRLIRDGTNEETDGLHRVSKKLTGWKVLSKNARNRYRDYFKTYGISWKTGTHGHKFIVKELWDVLRNSRTIYLLYEGKRNMLANYLGDELNFRFEYFKEMGFDFKPDLHTECRYHEHPKKNNCANDNVSKMVEWFTARITDFLRGNLIIVIDFNGWYFSDEEYMIKEYAMYFIHNKTNQVIFRDLQVSKAPVLWDQLDKYKRNEWEAYYRIYGIEWNHGTCDTESIKKNLKDKFRSSQEIYVRDQKNHNLLKKYLDYDFEASRLTDMNLEFEDKMATKCKNHIQRSKNNCANDNASKMISLLSQTFNQPKLNIVIDFNGCMINKKYVVKEYSLYVVENETYEVIRNDFEVSRPPIKKEQLNKKFQDKCTDYTNEFGIDWDYGTRDYETIKKYLQQEFRNSYKIYVIRKTKYRLLQNYLNGKLRSNFVYLKKLGFEFKPKMSTSCSNHQEPLNKNCANDNVEEMLSWLQDKKPEANNVTKINFSGLTMPKFERPIKFQASNETKAEDNGSKRFKFNRETEPEVSDTTSSVPSPPMQKSTIERSLLPNPPPIPKSSSAASLIPSPPPMAKNDSVQNLIPNPPPMSKSSSLASLVPTPPPMTKIGSVENLIPNPPPMSKSSSIASLVPTPPPMLNGGSSGKLDISGTTMPAFTAVENSLEKHIIVDFYGYYLPNNEYAIKELNATIAKKTSVLDKDLYLFVKPPFPDIRKLPSELIDAYYEFEQIHNIGWNDGEDGFETIRSILMNYFAAATHIYVENSEKQQLLEKFIDKNHNFIRLNKIGFDDQPQKDAEECGNHFDDESICARKFSKTMLQWVKKHVLNHNSSRHDLHNVGGGNNYRHMYRSLLGVPMTNSVFVEDNFLYSLKMNAIIDFNGFYNSGNEYVIKEYSIRLIRDGTNEETDGLHRVSKNLTGWKVLSKNARNRYRDYFETYGISWKTGTHGHKFIVKELWDVLRNSRTIYLLCEGKRNMLANYLGDELNFRFEYFKEMGFDFKPDLHTECRYHEHPKKNNCANDNVSKMVEWFTARITDFLRGNLIIVIDFNGWYFSDEEYMIKEYAMYFIHNKTNQVIFRDLQVSKAPVLWDQLDKYKRNEWEAYYRIYGIEWNHGTCDTESIKKNLKDKFRSSQEIYVRDQKNHNLLKKYLDYDFEASRLTDMNLEFEDKMATKCKNHIQRSKNNCANDNASKMISLLSQTFNQPKLNIVIDFNGCMINKKYVVKEYSLYVVENETYEVIRNDFEVSRPPIKKEQLNKKFQDKCTDYTNEFGIDWNYGTRDYETIKKYLQQEFRNSYKIYVICKTKYRLLQNYLNGKLRSNFVYLKKLGFEFKPKMSTSCSNHQEPLNKNCANDNVEEMLSWLQDKKPEANNVTKINFSGLTMPKFERPIKFQASNETKAEDNGSKRFKFNRETEPEVSDTTSSVPSPPMQKSTIERSLLPNPPPIPKSSSAASLIPRPPPMAKNDSVQNLIPTPPPMSKSNSSASLTPSSVPMSKSNSLASLIPSPPMQKTTSERSLLPNPPPILKSSSAASPMTKIGSVKNLKPNSPPMSISSSLLSLLSSSPSMSESSSLANLTPNPPMEKTASEGSILSNPPPMQKFSSAASLVPSPPPMTKIGSEKNLTPISPPMLNASNAVNAVASSSTISKSNSFAEPNEFSICMIKDGSNKPTPTLHEVSKFLMEWKTLSKKNKTIYEDYFKIYGIEWKTGTNLEKFVVQKLWEVLRNAKTVYLLYEGKRDMLANYLRDDLNFKFVYLKDLGFVFKPDLHTKCRFHKNKSNNNCANDNVLKIVEWFTQRPIDHFRMNVIQEKSLNQNLTPNAVNPSGENINIVIDFNGYYLSENEFRIKEYSMYSINAKTNEVVSKDFDVSTAPMLWGQLDNQQQDIYDVYYHSHGIEWSRGSRNSESIESDLRYKLCLAKKIFVRDQKKHELLIEYLNYDFKAIYLTDFGLEFQNKMVTECKNHMEPRQYNCANDNVLKMLSLLSSYRPKKESIVIDFNGYLINNKYVIKEYSLYIIEDGTYKIISNDFQVSKPPIKKDQVQLDAESEAKWKEFSSKFGIDWDYGTRNYKSTKRHLEKVFREKSYIYVLNQNKHKLLLSYFDNDPTAKFVHLNDYKFYFKPKMSTQCGNHLQGFKNNCANDNVERMLKWLEDTKPQVDGVSKSRTNDVTTPIASGLTIPKVSTKMKREIIGVKSKAAQVSKPIVSNLIKPSRKRIIVDFYGYSSVNGMYVIRELNAIVVHKRSADDKDLYLTVKLPDNNYDKLNSNVTKNMILFYNIHRIPWDKGDVNLEQVSEILTKYFATATHIYVKNLVKQKLLEKVIGQRNDIFCLEDMQFREKPITQTNCKNHDSTNSICAIDNSKAMVEWFKRNFNDGDSLRGVDSTVNNKTGLSGNINSGTKRKLSSFGEFKKKIKNYVTDGLSAKKLFLR</sequence>
<feature type="compositionally biased region" description="Basic and acidic residues" evidence="1">
    <location>
        <begin position="525"/>
        <end position="542"/>
    </location>
</feature>
<dbReference type="EMBL" id="JAHXZJ010001119">
    <property type="protein sequence ID" value="KAH0554978.1"/>
    <property type="molecule type" value="Genomic_DNA"/>
</dbReference>
<dbReference type="Proteomes" id="UP000826195">
    <property type="component" value="Unassembled WGS sequence"/>
</dbReference>
<organism evidence="2 3">
    <name type="scientific">Cotesia glomerata</name>
    <name type="common">Lepidopteran parasitic wasp</name>
    <name type="synonym">Apanteles glomeratus</name>
    <dbReference type="NCBI Taxonomy" id="32391"/>
    <lineage>
        <taxon>Eukaryota</taxon>
        <taxon>Metazoa</taxon>
        <taxon>Ecdysozoa</taxon>
        <taxon>Arthropoda</taxon>
        <taxon>Hexapoda</taxon>
        <taxon>Insecta</taxon>
        <taxon>Pterygota</taxon>
        <taxon>Neoptera</taxon>
        <taxon>Endopterygota</taxon>
        <taxon>Hymenoptera</taxon>
        <taxon>Apocrita</taxon>
        <taxon>Ichneumonoidea</taxon>
        <taxon>Braconidae</taxon>
        <taxon>Microgastrinae</taxon>
        <taxon>Cotesia</taxon>
    </lineage>
</organism>
<evidence type="ECO:0000256" key="1">
    <source>
        <dbReference type="SAM" id="MobiDB-lite"/>
    </source>
</evidence>
<proteinExistence type="predicted"/>
<name>A0AAV7IMU7_COTGL</name>
<accession>A0AAV7IMU7</accession>
<comment type="caution">
    <text evidence="2">The sequence shown here is derived from an EMBL/GenBank/DDBJ whole genome shotgun (WGS) entry which is preliminary data.</text>
</comment>
<feature type="compositionally biased region" description="Polar residues" evidence="1">
    <location>
        <begin position="1492"/>
        <end position="1514"/>
    </location>
</feature>
<protein>
    <submittedName>
        <fullName evidence="2">Uncharacterized protein</fullName>
    </submittedName>
</protein>
<evidence type="ECO:0000313" key="3">
    <source>
        <dbReference type="Proteomes" id="UP000826195"/>
    </source>
</evidence>